<dbReference type="SUPFAM" id="SSF54862">
    <property type="entry name" value="4Fe-4S ferredoxins"/>
    <property type="match status" value="1"/>
</dbReference>
<dbReference type="Gene3D" id="3.30.70.20">
    <property type="match status" value="1"/>
</dbReference>
<name>A0A444L911_METS7</name>
<evidence type="ECO:0000313" key="2">
    <source>
        <dbReference type="EMBL" id="RWX74054.1"/>
    </source>
</evidence>
<organism evidence="2 3">
    <name type="scientific">Methanosuratincola subterraneus</name>
    <dbReference type="NCBI Taxonomy" id="2593994"/>
    <lineage>
        <taxon>Archaea</taxon>
        <taxon>Thermoproteota</taxon>
        <taxon>Methanosuratincolia</taxon>
        <taxon>Candidatus Methanomethylicales</taxon>
        <taxon>Candidatus Methanomethylicaceae</taxon>
        <taxon>Candidatus Methanosuratincola (ex Vanwonterghem et al. 2016)</taxon>
    </lineage>
</organism>
<dbReference type="EMBL" id="RXGA01000001">
    <property type="protein sequence ID" value="RWX74054.1"/>
    <property type="molecule type" value="Genomic_DNA"/>
</dbReference>
<dbReference type="InterPro" id="IPR007160">
    <property type="entry name" value="DUF362"/>
</dbReference>
<sequence length="364" mass="39304">MSEVYFFDFAESDDVLVGIDKLLERCTGACGGGERIDLEGKRVAVKAHFGELGNYTHIRPAFVRRVVDHVKSMGGTPFATETTALYPEGARVTVEESLRTAAYNGFTEEGLGCPILIADAPDGYSGTVTGGGRFVNFVKVARAIADADAMIVLSHVKGHVLSGIGGAIKNLAMGCTTKDCKREQHKAHGIVFHEEKCTGCGSCAEVCRFSALKMVEGRPVWDWDRCFYCSTCRFRCEYGAIGILEDGKERFQKGMAEAAAGVMRVMEGKATVFLNFIFDVTPLCDCAAPAGSIVVQNVGILASRDPVAVDAAAIHLIDSAEAFPSWGVSPPDILGKINRTDSWIHIKEAERLGMGSCKYRLVRI</sequence>
<dbReference type="InterPro" id="IPR017896">
    <property type="entry name" value="4Fe4S_Fe-S-bd"/>
</dbReference>
<dbReference type="PROSITE" id="PS51379">
    <property type="entry name" value="4FE4S_FER_2"/>
    <property type="match status" value="2"/>
</dbReference>
<dbReference type="Proteomes" id="UP000288215">
    <property type="component" value="Unassembled WGS sequence"/>
</dbReference>
<reference evidence="2 3" key="1">
    <citation type="submission" date="2018-12" db="EMBL/GenBank/DDBJ databases">
        <title>The complete genome of the methanogenic archaea of the candidate phylum Verstraetearchaeota, obtained from the metagenome of underground thermal water.</title>
        <authorList>
            <person name="Kadnikov V.V."/>
            <person name="Mardanov A.V."/>
            <person name="Beletsky A.V."/>
            <person name="Karnachuk O.V."/>
            <person name="Ravin N.V."/>
        </authorList>
    </citation>
    <scope>NUCLEOTIDE SEQUENCE [LARGE SCALE GENOMIC DNA]</scope>
    <source>
        <strain evidence="2">Ch88</strain>
    </source>
</reference>
<accession>A0A444L911</accession>
<evidence type="ECO:0000313" key="3">
    <source>
        <dbReference type="Proteomes" id="UP000288215"/>
    </source>
</evidence>
<dbReference type="Pfam" id="PF04015">
    <property type="entry name" value="DUF362"/>
    <property type="match status" value="1"/>
</dbReference>
<dbReference type="PROSITE" id="PS00198">
    <property type="entry name" value="4FE4S_FER_1"/>
    <property type="match status" value="1"/>
</dbReference>
<evidence type="ECO:0000259" key="1">
    <source>
        <dbReference type="PROSITE" id="PS51379"/>
    </source>
</evidence>
<gene>
    <name evidence="2" type="ORF">Metus_0079</name>
</gene>
<proteinExistence type="predicted"/>
<dbReference type="InterPro" id="IPR017900">
    <property type="entry name" value="4Fe4S_Fe_S_CS"/>
</dbReference>
<feature type="domain" description="4Fe-4S ferredoxin-type" evidence="1">
    <location>
        <begin position="218"/>
        <end position="246"/>
    </location>
</feature>
<comment type="caution">
    <text evidence="2">The sequence shown here is derived from an EMBL/GenBank/DDBJ whole genome shotgun (WGS) entry which is preliminary data.</text>
</comment>
<feature type="domain" description="4Fe-4S ferredoxin-type" evidence="1">
    <location>
        <begin position="188"/>
        <end position="217"/>
    </location>
</feature>
<dbReference type="GO" id="GO:0016491">
    <property type="term" value="F:oxidoreductase activity"/>
    <property type="evidence" value="ECO:0007669"/>
    <property type="project" value="UniProtKB-ARBA"/>
</dbReference>
<dbReference type="AlphaFoldDB" id="A0A444L911"/>
<protein>
    <submittedName>
        <fullName evidence="2">4Fe-4S ferredoxin</fullName>
    </submittedName>
</protein>